<keyword evidence="5" id="KW-0547">Nucleotide-binding</keyword>
<evidence type="ECO:0000256" key="3">
    <source>
        <dbReference type="ARBA" id="ARBA00022553"/>
    </source>
</evidence>
<keyword evidence="9" id="KW-0812">Transmembrane</keyword>
<dbReference type="Gene3D" id="1.20.5.1930">
    <property type="match status" value="1"/>
</dbReference>
<dbReference type="GO" id="GO:0046983">
    <property type="term" value="F:protein dimerization activity"/>
    <property type="evidence" value="ECO:0007669"/>
    <property type="project" value="InterPro"/>
</dbReference>
<dbReference type="InterPro" id="IPR005467">
    <property type="entry name" value="His_kinase_dom"/>
</dbReference>
<gene>
    <name evidence="11" type="ORF">EWH70_26275</name>
</gene>
<feature type="transmembrane region" description="Helical" evidence="9">
    <location>
        <begin position="16"/>
        <end position="37"/>
    </location>
</feature>
<evidence type="ECO:0000256" key="5">
    <source>
        <dbReference type="ARBA" id="ARBA00022741"/>
    </source>
</evidence>
<feature type="domain" description="Histidine kinase" evidence="10">
    <location>
        <begin position="285"/>
        <end position="374"/>
    </location>
</feature>
<dbReference type="PANTHER" id="PTHR24421">
    <property type="entry name" value="NITRATE/NITRITE SENSOR PROTEIN NARX-RELATED"/>
    <property type="match status" value="1"/>
</dbReference>
<comment type="catalytic activity">
    <reaction evidence="1">
        <text>ATP + protein L-histidine = ADP + protein N-phospho-L-histidine.</text>
        <dbReference type="EC" id="2.7.13.3"/>
    </reaction>
</comment>
<proteinExistence type="predicted"/>
<evidence type="ECO:0000256" key="4">
    <source>
        <dbReference type="ARBA" id="ARBA00022679"/>
    </source>
</evidence>
<feature type="transmembrane region" description="Helical" evidence="9">
    <location>
        <begin position="116"/>
        <end position="135"/>
    </location>
</feature>
<dbReference type="SUPFAM" id="SSF55874">
    <property type="entry name" value="ATPase domain of HSP90 chaperone/DNA topoisomerase II/histidine kinase"/>
    <property type="match status" value="1"/>
</dbReference>
<evidence type="ECO:0000256" key="7">
    <source>
        <dbReference type="ARBA" id="ARBA00022840"/>
    </source>
</evidence>
<keyword evidence="7" id="KW-0067">ATP-binding</keyword>
<keyword evidence="9" id="KW-0472">Membrane</keyword>
<dbReference type="PROSITE" id="PS50109">
    <property type="entry name" value="HIS_KIN"/>
    <property type="match status" value="1"/>
</dbReference>
<dbReference type="Pfam" id="PF02518">
    <property type="entry name" value="HATPase_c"/>
    <property type="match status" value="1"/>
</dbReference>
<keyword evidence="8" id="KW-0902">Two-component regulatory system</keyword>
<dbReference type="EMBL" id="SFCC01000014">
    <property type="protein sequence ID" value="RZQ60990.1"/>
    <property type="molecule type" value="Genomic_DNA"/>
</dbReference>
<reference evidence="11 12" key="1">
    <citation type="submission" date="2019-02" db="EMBL/GenBank/DDBJ databases">
        <title>Draft genome sequence of Amycolatopsis sp. 8-3EHSu isolated from roots of Suaeda maritima.</title>
        <authorList>
            <person name="Duangmal K."/>
            <person name="Chantavorakit T."/>
        </authorList>
    </citation>
    <scope>NUCLEOTIDE SEQUENCE [LARGE SCALE GENOMIC DNA]</scope>
    <source>
        <strain evidence="11 12">8-3EHSu</strain>
    </source>
</reference>
<feature type="transmembrane region" description="Helical" evidence="9">
    <location>
        <begin position="141"/>
        <end position="161"/>
    </location>
</feature>
<dbReference type="InterPro" id="IPR050482">
    <property type="entry name" value="Sensor_HK_TwoCompSys"/>
</dbReference>
<dbReference type="GO" id="GO:0000155">
    <property type="term" value="F:phosphorelay sensor kinase activity"/>
    <property type="evidence" value="ECO:0007669"/>
    <property type="project" value="InterPro"/>
</dbReference>
<dbReference type="EC" id="2.7.13.3" evidence="2"/>
<dbReference type="InterPro" id="IPR036890">
    <property type="entry name" value="HATPase_C_sf"/>
</dbReference>
<dbReference type="Proteomes" id="UP000292003">
    <property type="component" value="Unassembled WGS sequence"/>
</dbReference>
<accession>A0A4Q7J0V1</accession>
<evidence type="ECO:0000256" key="1">
    <source>
        <dbReference type="ARBA" id="ARBA00000085"/>
    </source>
</evidence>
<evidence type="ECO:0000256" key="6">
    <source>
        <dbReference type="ARBA" id="ARBA00022777"/>
    </source>
</evidence>
<keyword evidence="6 11" id="KW-0418">Kinase</keyword>
<dbReference type="InterPro" id="IPR011712">
    <property type="entry name" value="Sig_transdc_His_kin_sub3_dim/P"/>
</dbReference>
<evidence type="ECO:0000256" key="8">
    <source>
        <dbReference type="ARBA" id="ARBA00023012"/>
    </source>
</evidence>
<protein>
    <recommendedName>
        <fullName evidence="2">histidine kinase</fullName>
        <ecNumber evidence="2">2.7.13.3</ecNumber>
    </recommendedName>
</protein>
<keyword evidence="9" id="KW-1133">Transmembrane helix</keyword>
<dbReference type="PANTHER" id="PTHR24421:SF10">
    <property type="entry name" value="NITRATE_NITRITE SENSOR PROTEIN NARQ"/>
    <property type="match status" value="1"/>
</dbReference>
<comment type="caution">
    <text evidence="11">The sequence shown here is derived from an EMBL/GenBank/DDBJ whole genome shotgun (WGS) entry which is preliminary data.</text>
</comment>
<dbReference type="GO" id="GO:0016020">
    <property type="term" value="C:membrane"/>
    <property type="evidence" value="ECO:0007669"/>
    <property type="project" value="InterPro"/>
</dbReference>
<dbReference type="AlphaFoldDB" id="A0A4Q7J0V1"/>
<dbReference type="Pfam" id="PF07730">
    <property type="entry name" value="HisKA_3"/>
    <property type="match status" value="1"/>
</dbReference>
<evidence type="ECO:0000256" key="2">
    <source>
        <dbReference type="ARBA" id="ARBA00012438"/>
    </source>
</evidence>
<feature type="transmembrane region" description="Helical" evidence="9">
    <location>
        <begin position="68"/>
        <end position="87"/>
    </location>
</feature>
<name>A0A4Q7J0V1_9PSEU</name>
<keyword evidence="4" id="KW-0808">Transferase</keyword>
<keyword evidence="3" id="KW-0597">Phosphoprotein</keyword>
<dbReference type="OrthoDB" id="227596at2"/>
<dbReference type="GO" id="GO:0005524">
    <property type="term" value="F:ATP binding"/>
    <property type="evidence" value="ECO:0007669"/>
    <property type="project" value="UniProtKB-KW"/>
</dbReference>
<organism evidence="11 12">
    <name type="scientific">Amycolatopsis suaedae</name>
    <dbReference type="NCBI Taxonomy" id="2510978"/>
    <lineage>
        <taxon>Bacteria</taxon>
        <taxon>Bacillati</taxon>
        <taxon>Actinomycetota</taxon>
        <taxon>Actinomycetes</taxon>
        <taxon>Pseudonocardiales</taxon>
        <taxon>Pseudonocardiaceae</taxon>
        <taxon>Amycolatopsis</taxon>
    </lineage>
</organism>
<evidence type="ECO:0000313" key="12">
    <source>
        <dbReference type="Proteomes" id="UP000292003"/>
    </source>
</evidence>
<evidence type="ECO:0000313" key="11">
    <source>
        <dbReference type="EMBL" id="RZQ60990.1"/>
    </source>
</evidence>
<sequence>MLNLNTLSMRDRPVGIAVNAVLGVVFAAVLAVTAYAIADTWGGGYWVFGCVTGAVVAGLAVTARHRVWAVAAGLGIAAITVLVAQIGHLPAEPSPATALGLSVLVGSATRTLPPPWAVAAAAGGLAVVAGTWLTGTGTTVAVLNSMAWLAAIGTGLGLRLLDLRRRVVAEQVRRDERLELARELHDIVAHHITGIVLHAQAARIVRRRDPDQLDESLDGIETASSEALTAMRRVVGLLRDAEDAAPATPGPEQLGELVARFTGPPVKLWLPDGEPGWPQEVTSTVYRIVQESLTNIARHAAHAGSVTVEVTQDRHAVTVAVTDDAPPAPARYHRRGGYGLVGMRERVEALGGTLRAGPRTGAGWTVHATLPIEERR</sequence>
<dbReference type="SMART" id="SM00387">
    <property type="entry name" value="HATPase_c"/>
    <property type="match status" value="1"/>
</dbReference>
<dbReference type="CDD" id="cd16917">
    <property type="entry name" value="HATPase_UhpB-NarQ-NarX-like"/>
    <property type="match status" value="1"/>
</dbReference>
<evidence type="ECO:0000256" key="9">
    <source>
        <dbReference type="SAM" id="Phobius"/>
    </source>
</evidence>
<dbReference type="InterPro" id="IPR003594">
    <property type="entry name" value="HATPase_dom"/>
</dbReference>
<dbReference type="Gene3D" id="3.30.565.10">
    <property type="entry name" value="Histidine kinase-like ATPase, C-terminal domain"/>
    <property type="match status" value="1"/>
</dbReference>
<evidence type="ECO:0000259" key="10">
    <source>
        <dbReference type="PROSITE" id="PS50109"/>
    </source>
</evidence>
<feature type="transmembrane region" description="Helical" evidence="9">
    <location>
        <begin position="43"/>
        <end position="61"/>
    </location>
</feature>
<keyword evidence="12" id="KW-1185">Reference proteome</keyword>